<accession>A0A3N4LNA8</accession>
<dbReference type="PANTHER" id="PTHR28040">
    <property type="entry name" value="PYRIDOXAMINE 5'-PHOSPHATE OXIDASE YLR456W HOMOLOG-RELATED"/>
    <property type="match status" value="1"/>
</dbReference>
<reference evidence="2 3" key="1">
    <citation type="journal article" date="2018" name="Nat. Ecol. Evol.">
        <title>Pezizomycetes genomes reveal the molecular basis of ectomycorrhizal truffle lifestyle.</title>
        <authorList>
            <person name="Murat C."/>
            <person name="Payen T."/>
            <person name="Noel B."/>
            <person name="Kuo A."/>
            <person name="Morin E."/>
            <person name="Chen J."/>
            <person name="Kohler A."/>
            <person name="Krizsan K."/>
            <person name="Balestrini R."/>
            <person name="Da Silva C."/>
            <person name="Montanini B."/>
            <person name="Hainaut M."/>
            <person name="Levati E."/>
            <person name="Barry K.W."/>
            <person name="Belfiori B."/>
            <person name="Cichocki N."/>
            <person name="Clum A."/>
            <person name="Dockter R.B."/>
            <person name="Fauchery L."/>
            <person name="Guy J."/>
            <person name="Iotti M."/>
            <person name="Le Tacon F."/>
            <person name="Lindquist E.A."/>
            <person name="Lipzen A."/>
            <person name="Malagnac F."/>
            <person name="Mello A."/>
            <person name="Molinier V."/>
            <person name="Miyauchi S."/>
            <person name="Poulain J."/>
            <person name="Riccioni C."/>
            <person name="Rubini A."/>
            <person name="Sitrit Y."/>
            <person name="Splivallo R."/>
            <person name="Traeger S."/>
            <person name="Wang M."/>
            <person name="Zifcakova L."/>
            <person name="Wipf D."/>
            <person name="Zambonelli A."/>
            <person name="Paolocci F."/>
            <person name="Nowrousian M."/>
            <person name="Ottonello S."/>
            <person name="Baldrian P."/>
            <person name="Spatafora J.W."/>
            <person name="Henrissat B."/>
            <person name="Nagy L.G."/>
            <person name="Aury J.M."/>
            <person name="Wincker P."/>
            <person name="Grigoriev I.V."/>
            <person name="Bonfante P."/>
            <person name="Martin F.M."/>
        </authorList>
    </citation>
    <scope>NUCLEOTIDE SEQUENCE [LARGE SCALE GENOMIC DNA]</scope>
    <source>
        <strain evidence="2 3">ATCC MYA-4762</strain>
    </source>
</reference>
<dbReference type="STRING" id="1051890.A0A3N4LNA8"/>
<dbReference type="GO" id="GO:0005634">
    <property type="term" value="C:nucleus"/>
    <property type="evidence" value="ECO:0007669"/>
    <property type="project" value="TreeGrafter"/>
</dbReference>
<dbReference type="AlphaFoldDB" id="A0A3N4LNA8"/>
<name>A0A3N4LNA8_9PEZI</name>
<dbReference type="Proteomes" id="UP000267821">
    <property type="component" value="Unassembled WGS sequence"/>
</dbReference>
<evidence type="ECO:0000313" key="2">
    <source>
        <dbReference type="EMBL" id="RPB19455.1"/>
    </source>
</evidence>
<dbReference type="InParanoid" id="A0A3N4LNA8"/>
<feature type="compositionally biased region" description="Pro residues" evidence="1">
    <location>
        <begin position="9"/>
        <end position="18"/>
    </location>
</feature>
<feature type="region of interest" description="Disordered" evidence="1">
    <location>
        <begin position="1"/>
        <end position="27"/>
    </location>
</feature>
<organism evidence="2 3">
    <name type="scientific">Terfezia boudieri ATCC MYA-4762</name>
    <dbReference type="NCBI Taxonomy" id="1051890"/>
    <lineage>
        <taxon>Eukaryota</taxon>
        <taxon>Fungi</taxon>
        <taxon>Dikarya</taxon>
        <taxon>Ascomycota</taxon>
        <taxon>Pezizomycotina</taxon>
        <taxon>Pezizomycetes</taxon>
        <taxon>Pezizales</taxon>
        <taxon>Pezizaceae</taxon>
        <taxon>Terfezia</taxon>
    </lineage>
</organism>
<evidence type="ECO:0000313" key="3">
    <source>
        <dbReference type="Proteomes" id="UP000267821"/>
    </source>
</evidence>
<gene>
    <name evidence="2" type="ORF">L211DRAFT_842537</name>
</gene>
<dbReference type="PANTHER" id="PTHR28040:SF1">
    <property type="entry name" value="PYRIDOXAMINE 5'-PHOSPHATE OXIDASE YLR456W HOMOLOG-RELATED"/>
    <property type="match status" value="1"/>
</dbReference>
<proteinExistence type="predicted"/>
<sequence>MNYTYLPSSPYPIPPIPGRPSSTSESGPLIILTTQASTKKTLNLTSNPRVSLLVHDWVSHRPSSTSLDPTSTITNPTMEEERDSLVQSGAIPSSRPEQSSLAALLANLNSAELSSISATLNGYAYIIPHGTEAEEYYKRKHLENNPEAENRCYLVGEELRAVVVRIGWARVSDYSGGVKDYECLDPGCAESGGGFGMESGNFAAGIPNGT</sequence>
<evidence type="ECO:0000256" key="1">
    <source>
        <dbReference type="SAM" id="MobiDB-lite"/>
    </source>
</evidence>
<dbReference type="FunCoup" id="A0A3N4LNA8">
    <property type="interactions" value="31"/>
</dbReference>
<keyword evidence="3" id="KW-1185">Reference proteome</keyword>
<dbReference type="InterPro" id="IPR052841">
    <property type="entry name" value="PMP_oxidase-like"/>
</dbReference>
<dbReference type="OrthoDB" id="5300823at2759"/>
<protein>
    <submittedName>
        <fullName evidence="2">Uncharacterized protein</fullName>
    </submittedName>
</protein>
<dbReference type="EMBL" id="ML121588">
    <property type="protein sequence ID" value="RPB19455.1"/>
    <property type="molecule type" value="Genomic_DNA"/>
</dbReference>
<dbReference type="GO" id="GO:0005737">
    <property type="term" value="C:cytoplasm"/>
    <property type="evidence" value="ECO:0007669"/>
    <property type="project" value="TreeGrafter"/>
</dbReference>
<dbReference type="SUPFAM" id="SSF50475">
    <property type="entry name" value="FMN-binding split barrel"/>
    <property type="match status" value="1"/>
</dbReference>